<dbReference type="eggNOG" id="ENOG5032V0H">
    <property type="taxonomic scope" value="Bacteria"/>
</dbReference>
<dbReference type="OrthoDB" id="3825591at2"/>
<organism evidence="1 2">
    <name type="scientific">Mobilicoccus pelagius NBRC 104925</name>
    <dbReference type="NCBI Taxonomy" id="1089455"/>
    <lineage>
        <taxon>Bacteria</taxon>
        <taxon>Bacillati</taxon>
        <taxon>Actinomycetota</taxon>
        <taxon>Actinomycetes</taxon>
        <taxon>Micrococcales</taxon>
        <taxon>Dermatophilaceae</taxon>
        <taxon>Mobilicoccus</taxon>
    </lineage>
</organism>
<comment type="caution">
    <text evidence="1">The sequence shown here is derived from an EMBL/GenBank/DDBJ whole genome shotgun (WGS) entry which is preliminary data.</text>
</comment>
<dbReference type="STRING" id="1089455.MOPEL_001_00380"/>
<proteinExistence type="predicted"/>
<protein>
    <submittedName>
        <fullName evidence="1">Uncharacterized protein</fullName>
    </submittedName>
</protein>
<dbReference type="Proteomes" id="UP000004367">
    <property type="component" value="Unassembled WGS sequence"/>
</dbReference>
<reference evidence="1 2" key="1">
    <citation type="submission" date="2012-02" db="EMBL/GenBank/DDBJ databases">
        <title>Whole genome shotgun sequence of Mobilicoccus pelagius NBRC 104925.</title>
        <authorList>
            <person name="Yoshida Y."/>
            <person name="Hosoyama A."/>
            <person name="Tsuchikane K."/>
            <person name="Katsumata H."/>
            <person name="Yamazaki S."/>
            <person name="Fujita N."/>
        </authorList>
    </citation>
    <scope>NUCLEOTIDE SEQUENCE [LARGE SCALE GENOMIC DNA]</scope>
    <source>
        <strain evidence="1 2">NBRC 104925</strain>
    </source>
</reference>
<name>H5UMG2_9MICO</name>
<keyword evidence="2" id="KW-1185">Reference proteome</keyword>
<evidence type="ECO:0000313" key="1">
    <source>
        <dbReference type="EMBL" id="GAB46920.1"/>
    </source>
</evidence>
<evidence type="ECO:0000313" key="2">
    <source>
        <dbReference type="Proteomes" id="UP000004367"/>
    </source>
</evidence>
<accession>H5UMG2</accession>
<sequence>MTTPLTDDERRIVTILAFASREFDRARDLLLGDDEPGEQEVAAGVEADPKTEEEHKGAARKVLSAAGAVVGVAGRLALGSVHPRAKGWDTASLDDRIDWWTKRFGTAAAALAAVPGLGGKIGKMVGVGDVVGAAAQILVVNAVARETGRDDVSDRVAAAARIVLGHDLDPAAVDAVVDAPEAQPEPEVPGEAAEEKAGILGRVGRTGALVWRVATRIKGVRADLDERQQGGFLSRAVSNLPGVGALGAFVSERSGISQAADKAREEFAA</sequence>
<gene>
    <name evidence="1" type="ORF">MOPEL_001_00380</name>
</gene>
<dbReference type="RefSeq" id="WP_009480854.1">
    <property type="nucleotide sequence ID" value="NZ_BAFE01000001.1"/>
</dbReference>
<dbReference type="AlphaFoldDB" id="H5UMG2"/>
<dbReference type="EMBL" id="BAFE01000001">
    <property type="protein sequence ID" value="GAB46920.1"/>
    <property type="molecule type" value="Genomic_DNA"/>
</dbReference>